<evidence type="ECO:0000313" key="1">
    <source>
        <dbReference type="EMBL" id="CAB4129821.1"/>
    </source>
</evidence>
<name>A0A6J5L613_9CAUD</name>
<proteinExistence type="predicted"/>
<organism evidence="1">
    <name type="scientific">uncultured Caudovirales phage</name>
    <dbReference type="NCBI Taxonomy" id="2100421"/>
    <lineage>
        <taxon>Viruses</taxon>
        <taxon>Duplodnaviria</taxon>
        <taxon>Heunggongvirae</taxon>
        <taxon>Uroviricota</taxon>
        <taxon>Caudoviricetes</taxon>
        <taxon>Peduoviridae</taxon>
        <taxon>Maltschvirus</taxon>
        <taxon>Maltschvirus maltsch</taxon>
    </lineage>
</organism>
<reference evidence="1" key="1">
    <citation type="submission" date="2020-04" db="EMBL/GenBank/DDBJ databases">
        <authorList>
            <person name="Chiriac C."/>
            <person name="Salcher M."/>
            <person name="Ghai R."/>
            <person name="Kavagutti S V."/>
        </authorList>
    </citation>
    <scope>NUCLEOTIDE SEQUENCE</scope>
</reference>
<sequence>MRNAKIEQTSLTIFDIDDTLFHTTAKVAVVNGNKVVRKLTNQEFNTYALKAGEAFDFAEFRSASKFYEESTPLVPMMQLAKRSVHRAKQCGKSKVIMVTARANFDNKEKFLDTFRKHEFDIDSVRVERAGNINDIASVAHKKAVIIRNCIRAGQYKKVEFYDDAKGNLDAFLQLQEEFPDVKFDAYLATENGAHLVS</sequence>
<dbReference type="Gene3D" id="3.40.50.1000">
    <property type="entry name" value="HAD superfamily/HAD-like"/>
    <property type="match status" value="1"/>
</dbReference>
<gene>
    <name evidence="1" type="ORF">UFOVP116_130</name>
</gene>
<dbReference type="InterPro" id="IPR023214">
    <property type="entry name" value="HAD_sf"/>
</dbReference>
<accession>A0A6J5L613</accession>
<protein>
    <submittedName>
        <fullName evidence="1">Uncharacterized protein</fullName>
    </submittedName>
</protein>
<dbReference type="EMBL" id="LR796237">
    <property type="protein sequence ID" value="CAB4129821.1"/>
    <property type="molecule type" value="Genomic_DNA"/>
</dbReference>